<organism evidence="1 2">
    <name type="scientific">Halocaridina rubra</name>
    <name type="common">Hawaiian red shrimp</name>
    <dbReference type="NCBI Taxonomy" id="373956"/>
    <lineage>
        <taxon>Eukaryota</taxon>
        <taxon>Metazoa</taxon>
        <taxon>Ecdysozoa</taxon>
        <taxon>Arthropoda</taxon>
        <taxon>Crustacea</taxon>
        <taxon>Multicrustacea</taxon>
        <taxon>Malacostraca</taxon>
        <taxon>Eumalacostraca</taxon>
        <taxon>Eucarida</taxon>
        <taxon>Decapoda</taxon>
        <taxon>Pleocyemata</taxon>
        <taxon>Caridea</taxon>
        <taxon>Atyoidea</taxon>
        <taxon>Atyidae</taxon>
        <taxon>Halocaridina</taxon>
    </lineage>
</organism>
<dbReference type="EMBL" id="JAXCGZ010015527">
    <property type="protein sequence ID" value="KAK7070130.1"/>
    <property type="molecule type" value="Genomic_DNA"/>
</dbReference>
<feature type="non-terminal residue" evidence="1">
    <location>
        <position position="92"/>
    </location>
</feature>
<comment type="caution">
    <text evidence="1">The sequence shown here is derived from an EMBL/GenBank/DDBJ whole genome shotgun (WGS) entry which is preliminary data.</text>
</comment>
<evidence type="ECO:0000313" key="2">
    <source>
        <dbReference type="Proteomes" id="UP001381693"/>
    </source>
</evidence>
<accession>A0AAN8X166</accession>
<gene>
    <name evidence="1" type="ORF">SK128_005290</name>
</gene>
<dbReference type="Proteomes" id="UP001381693">
    <property type="component" value="Unassembled WGS sequence"/>
</dbReference>
<reference evidence="1 2" key="1">
    <citation type="submission" date="2023-11" db="EMBL/GenBank/DDBJ databases">
        <title>Halocaridina rubra genome assembly.</title>
        <authorList>
            <person name="Smith C."/>
        </authorList>
    </citation>
    <scope>NUCLEOTIDE SEQUENCE [LARGE SCALE GENOMIC DNA]</scope>
    <source>
        <strain evidence="1">EP-1</strain>
        <tissue evidence="1">Whole</tissue>
    </source>
</reference>
<dbReference type="AlphaFoldDB" id="A0AAN8X166"/>
<proteinExistence type="predicted"/>
<name>A0AAN8X166_HALRR</name>
<keyword evidence="2" id="KW-1185">Reference proteome</keyword>
<protein>
    <submittedName>
        <fullName evidence="1">Uncharacterized protein</fullName>
    </submittedName>
</protein>
<sequence length="92" mass="10419">MRVKKHVTWDLPQDLSDEENEHCQDLDALLGSGSVAANWAPDDPVLLYLKQRYGSIRGQQEEEGLVDSADELEAEAFYLEACHVACYPYLFT</sequence>
<evidence type="ECO:0000313" key="1">
    <source>
        <dbReference type="EMBL" id="KAK7070130.1"/>
    </source>
</evidence>